<protein>
    <submittedName>
        <fullName evidence="1">Uncharacterized protein</fullName>
    </submittedName>
</protein>
<proteinExistence type="predicted"/>
<gene>
    <name evidence="1" type="ORF">NUW58_g10512</name>
</gene>
<organism evidence="1 2">
    <name type="scientific">Xylaria curta</name>
    <dbReference type="NCBI Taxonomy" id="42375"/>
    <lineage>
        <taxon>Eukaryota</taxon>
        <taxon>Fungi</taxon>
        <taxon>Dikarya</taxon>
        <taxon>Ascomycota</taxon>
        <taxon>Pezizomycotina</taxon>
        <taxon>Sordariomycetes</taxon>
        <taxon>Xylariomycetidae</taxon>
        <taxon>Xylariales</taxon>
        <taxon>Xylariaceae</taxon>
        <taxon>Xylaria</taxon>
    </lineage>
</organism>
<reference evidence="1" key="1">
    <citation type="submission" date="2022-10" db="EMBL/GenBank/DDBJ databases">
        <title>Genome Sequence of Xylaria curta.</title>
        <authorList>
            <person name="Buettner E."/>
        </authorList>
    </citation>
    <scope>NUCLEOTIDE SEQUENCE</scope>
    <source>
        <strain evidence="1">Babe10</strain>
    </source>
</reference>
<dbReference type="Proteomes" id="UP001143856">
    <property type="component" value="Unassembled WGS sequence"/>
</dbReference>
<evidence type="ECO:0000313" key="1">
    <source>
        <dbReference type="EMBL" id="KAJ2967134.1"/>
    </source>
</evidence>
<name>A0ACC1MLH7_9PEZI</name>
<accession>A0ACC1MLH7</accession>
<comment type="caution">
    <text evidence="1">The sequence shown here is derived from an EMBL/GenBank/DDBJ whole genome shotgun (WGS) entry which is preliminary data.</text>
</comment>
<keyword evidence="2" id="KW-1185">Reference proteome</keyword>
<evidence type="ECO:0000313" key="2">
    <source>
        <dbReference type="Proteomes" id="UP001143856"/>
    </source>
</evidence>
<dbReference type="EMBL" id="JAPDGR010004807">
    <property type="protein sequence ID" value="KAJ2967134.1"/>
    <property type="molecule type" value="Genomic_DNA"/>
</dbReference>
<sequence length="112" mass="12511">MVLSESKDANGRSVIHDCATTALPAHFEQVAYWGTRTFLGDYYKTFGHGSENVQQSVTKALASPAQFKSTLNPGPFVVEDENYNYISARWPGDAELFAEEIIKLFESFNKIV</sequence>